<name>A0A5J4P5G5_9ZZZZ</name>
<protein>
    <submittedName>
        <fullName evidence="1">Dipeptidase A</fullName>
        <ecNumber evidence="1">3.4.-.-</ecNumber>
    </submittedName>
</protein>
<proteinExistence type="predicted"/>
<sequence>MGEYLIVKYNDGVIKREKDGKFERNAIGRAMPVIRQGYPEDFRKEYVKQTGDRYQIKE</sequence>
<dbReference type="GO" id="GO:0016787">
    <property type="term" value="F:hydrolase activity"/>
    <property type="evidence" value="ECO:0007669"/>
    <property type="project" value="UniProtKB-KW"/>
</dbReference>
<dbReference type="AlphaFoldDB" id="A0A5J4P5G5"/>
<dbReference type="EMBL" id="SNRY01011624">
    <property type="protein sequence ID" value="KAA6304300.1"/>
    <property type="molecule type" value="Genomic_DNA"/>
</dbReference>
<dbReference type="EC" id="3.4.-.-" evidence="1"/>
<accession>A0A5J4P5G5</accession>
<organism evidence="1">
    <name type="scientific">termite gut metagenome</name>
    <dbReference type="NCBI Taxonomy" id="433724"/>
    <lineage>
        <taxon>unclassified sequences</taxon>
        <taxon>metagenomes</taxon>
        <taxon>organismal metagenomes</taxon>
    </lineage>
</organism>
<evidence type="ECO:0000313" key="1">
    <source>
        <dbReference type="EMBL" id="KAA6304300.1"/>
    </source>
</evidence>
<keyword evidence="1" id="KW-0378">Hydrolase</keyword>
<comment type="caution">
    <text evidence="1">The sequence shown here is derived from an EMBL/GenBank/DDBJ whole genome shotgun (WGS) entry which is preliminary data.</text>
</comment>
<reference evidence="1" key="1">
    <citation type="submission" date="2019-03" db="EMBL/GenBank/DDBJ databases">
        <title>Single cell metagenomics reveals metabolic interactions within the superorganism composed of flagellate Streblomastix strix and complex community of Bacteroidetes bacteria on its surface.</title>
        <authorList>
            <person name="Treitli S.C."/>
            <person name="Kolisko M."/>
            <person name="Husnik F."/>
            <person name="Keeling P."/>
            <person name="Hampl V."/>
        </authorList>
    </citation>
    <scope>NUCLEOTIDE SEQUENCE</scope>
    <source>
        <strain evidence="1">STM</strain>
    </source>
</reference>
<gene>
    <name evidence="1" type="ORF">EZS27_044052</name>
</gene>